<evidence type="ECO:0000313" key="2">
    <source>
        <dbReference type="Proteomes" id="UP000239187"/>
    </source>
</evidence>
<protein>
    <submittedName>
        <fullName evidence="1">Uncharacterized protein</fullName>
    </submittedName>
</protein>
<proteinExistence type="predicted"/>
<dbReference type="EMBL" id="CP024915">
    <property type="protein sequence ID" value="AUZ86494.1"/>
    <property type="molecule type" value="Genomic_DNA"/>
</dbReference>
<accession>A0A2L0UB77</accession>
<dbReference type="Proteomes" id="UP000239187">
    <property type="component" value="Chromosome"/>
</dbReference>
<dbReference type="RefSeq" id="WP_133082146.1">
    <property type="nucleotide sequence ID" value="NZ_CP024915.1"/>
</dbReference>
<gene>
    <name evidence="1" type="ORF">CVO76_01645</name>
</gene>
<sequence>MELSTIGWNQEARDKILLDADRALQGAVREAVETMDGKSRDEVYEFLFQKLQPQFVDFKPGPDLSACADAVANGEVSLDS</sequence>
<organism evidence="1 2">
    <name type="scientific">Arthrobacter agilis</name>
    <dbReference type="NCBI Taxonomy" id="37921"/>
    <lineage>
        <taxon>Bacteria</taxon>
        <taxon>Bacillati</taxon>
        <taxon>Actinomycetota</taxon>
        <taxon>Actinomycetes</taxon>
        <taxon>Micrococcales</taxon>
        <taxon>Micrococcaceae</taxon>
        <taxon>Arthrobacter</taxon>
    </lineage>
</organism>
<reference evidence="1 2" key="1">
    <citation type="submission" date="2017-11" db="EMBL/GenBank/DDBJ databases">
        <title>Draft genome of Arthrobacter agilis strain UMCV2, a plant growth-promoting rhizobacterium and biocontrol capacity of phytopathogenic fungi.</title>
        <authorList>
            <person name="Martinez-Camara R."/>
            <person name="Santoyo G."/>
            <person name="Moreno-Hagelsieb G."/>
            <person name="Valencia-Cantero E."/>
        </authorList>
    </citation>
    <scope>NUCLEOTIDE SEQUENCE [LARGE SCALE GENOMIC DNA]</scope>
    <source>
        <strain evidence="1 2">UMCV2</strain>
    </source>
</reference>
<name>A0A2L0UB77_9MICC</name>
<evidence type="ECO:0000313" key="1">
    <source>
        <dbReference type="EMBL" id="AUZ86494.1"/>
    </source>
</evidence>
<dbReference type="AlphaFoldDB" id="A0A2L0UB77"/>